<dbReference type="Gene3D" id="3.30.110.10">
    <property type="entry name" value="Translation initiation factor 3 (IF-3), C-terminal domain"/>
    <property type="match status" value="1"/>
</dbReference>
<dbReference type="GO" id="GO:0043022">
    <property type="term" value="F:ribosome binding"/>
    <property type="evidence" value="ECO:0007669"/>
    <property type="project" value="TreeGrafter"/>
</dbReference>
<dbReference type="GO" id="GO:0070124">
    <property type="term" value="P:mitochondrial translational initiation"/>
    <property type="evidence" value="ECO:0007669"/>
    <property type="project" value="TreeGrafter"/>
</dbReference>
<sequence>MDKSVSIMFRVVNNLRRVNPLRCNISTVNALRCEEKKKSKKKVSETIELVTLVDINDKILGIKPKPETEKLARKLNLLLERVDDPKYGKIYPAYKLKTKDELLRAETKTSTARALKKLPINCRISEHDLKTKVKTIQKWLTKNCEVHVAITGNQESAAAIKKAFQSMQELLKDVSRIIDVREKEDILKFIVLPPKTPSVNKKPKIVASESSKDQDNL</sequence>
<dbReference type="AlphaFoldDB" id="A0AAV1Z396"/>
<evidence type="ECO:0000256" key="3">
    <source>
        <dbReference type="ARBA" id="ARBA00022917"/>
    </source>
</evidence>
<feature type="region of interest" description="Disordered" evidence="4">
    <location>
        <begin position="194"/>
        <end position="217"/>
    </location>
</feature>
<reference evidence="5 6" key="1">
    <citation type="submission" date="2024-04" db="EMBL/GenBank/DDBJ databases">
        <authorList>
            <person name="Rising A."/>
            <person name="Reimegard J."/>
            <person name="Sonavane S."/>
            <person name="Akerstrom W."/>
            <person name="Nylinder S."/>
            <person name="Hedman E."/>
            <person name="Kallberg Y."/>
        </authorList>
    </citation>
    <scope>NUCLEOTIDE SEQUENCE [LARGE SCALE GENOMIC DNA]</scope>
</reference>
<name>A0AAV1Z396_9ARAC</name>
<evidence type="ECO:0000256" key="1">
    <source>
        <dbReference type="ARBA" id="ARBA00005439"/>
    </source>
</evidence>
<keyword evidence="6" id="KW-1185">Reference proteome</keyword>
<proteinExistence type="inferred from homology"/>
<keyword evidence="2" id="KW-0396">Initiation factor</keyword>
<dbReference type="InterPro" id="IPR001288">
    <property type="entry name" value="Translation_initiation_fac_3"/>
</dbReference>
<dbReference type="GO" id="GO:0005739">
    <property type="term" value="C:mitochondrion"/>
    <property type="evidence" value="ECO:0007669"/>
    <property type="project" value="TreeGrafter"/>
</dbReference>
<dbReference type="GO" id="GO:0032790">
    <property type="term" value="P:ribosome disassembly"/>
    <property type="evidence" value="ECO:0007669"/>
    <property type="project" value="TreeGrafter"/>
</dbReference>
<dbReference type="Proteomes" id="UP001497382">
    <property type="component" value="Unassembled WGS sequence"/>
</dbReference>
<accession>A0AAV1Z396</accession>
<protein>
    <recommendedName>
        <fullName evidence="7">Translation initiation factor IF-3</fullName>
    </recommendedName>
</protein>
<dbReference type="PANTHER" id="PTHR10938:SF0">
    <property type="entry name" value="TRANSLATION INITIATION FACTOR IF-3, MITOCHONDRIAL"/>
    <property type="match status" value="1"/>
</dbReference>
<keyword evidence="3" id="KW-0648">Protein biosynthesis</keyword>
<dbReference type="PANTHER" id="PTHR10938">
    <property type="entry name" value="TRANSLATION INITIATION FACTOR IF-3"/>
    <property type="match status" value="1"/>
</dbReference>
<dbReference type="EMBL" id="CAXIEN010000017">
    <property type="protein sequence ID" value="CAL1265407.1"/>
    <property type="molecule type" value="Genomic_DNA"/>
</dbReference>
<evidence type="ECO:0008006" key="7">
    <source>
        <dbReference type="Google" id="ProtNLM"/>
    </source>
</evidence>
<comment type="caution">
    <text evidence="5">The sequence shown here is derived from an EMBL/GenBank/DDBJ whole genome shotgun (WGS) entry which is preliminary data.</text>
</comment>
<evidence type="ECO:0000256" key="4">
    <source>
        <dbReference type="SAM" id="MobiDB-lite"/>
    </source>
</evidence>
<gene>
    <name evidence="5" type="ORF">LARSCL_LOCUS2509</name>
</gene>
<evidence type="ECO:0000256" key="2">
    <source>
        <dbReference type="ARBA" id="ARBA00022540"/>
    </source>
</evidence>
<comment type="similarity">
    <text evidence="1">Belongs to the IF-3 family.</text>
</comment>
<dbReference type="InterPro" id="IPR036788">
    <property type="entry name" value="T_IF-3_C_sf"/>
</dbReference>
<evidence type="ECO:0000313" key="5">
    <source>
        <dbReference type="EMBL" id="CAL1265407.1"/>
    </source>
</evidence>
<evidence type="ECO:0000313" key="6">
    <source>
        <dbReference type="Proteomes" id="UP001497382"/>
    </source>
</evidence>
<dbReference type="SUPFAM" id="SSF55200">
    <property type="entry name" value="Translation initiation factor IF3, C-terminal domain"/>
    <property type="match status" value="1"/>
</dbReference>
<dbReference type="GO" id="GO:0003743">
    <property type="term" value="F:translation initiation factor activity"/>
    <property type="evidence" value="ECO:0007669"/>
    <property type="project" value="UniProtKB-KW"/>
</dbReference>
<organism evidence="5 6">
    <name type="scientific">Larinioides sclopetarius</name>
    <dbReference type="NCBI Taxonomy" id="280406"/>
    <lineage>
        <taxon>Eukaryota</taxon>
        <taxon>Metazoa</taxon>
        <taxon>Ecdysozoa</taxon>
        <taxon>Arthropoda</taxon>
        <taxon>Chelicerata</taxon>
        <taxon>Arachnida</taxon>
        <taxon>Araneae</taxon>
        <taxon>Araneomorphae</taxon>
        <taxon>Entelegynae</taxon>
        <taxon>Araneoidea</taxon>
        <taxon>Araneidae</taxon>
        <taxon>Larinioides</taxon>
    </lineage>
</organism>